<dbReference type="Proteomes" id="UP000030816">
    <property type="component" value="Unassembled WGS sequence"/>
</dbReference>
<gene>
    <name evidence="2" type="ORF">MAM_08460</name>
</gene>
<name>A0A0B2WCX5_METAS</name>
<evidence type="ECO:0000313" key="3">
    <source>
        <dbReference type="Proteomes" id="UP000030816"/>
    </source>
</evidence>
<reference evidence="2 3" key="1">
    <citation type="journal article" date="2014" name="Proc. Natl. Acad. Sci. U.S.A.">
        <title>Trajectory and genomic determinants of fungal-pathogen speciation and host adaptation.</title>
        <authorList>
            <person name="Hu X."/>
            <person name="Xiao G."/>
            <person name="Zheng P."/>
            <person name="Shang Y."/>
            <person name="Su Y."/>
            <person name="Zhang X."/>
            <person name="Liu X."/>
            <person name="Zhan S."/>
            <person name="St Leger R.J."/>
            <person name="Wang C."/>
        </authorList>
    </citation>
    <scope>NUCLEOTIDE SEQUENCE [LARGE SCALE GENOMIC DNA]</scope>
    <source>
        <strain evidence="2 3">ARSEF 1941</strain>
    </source>
</reference>
<feature type="region of interest" description="Disordered" evidence="1">
    <location>
        <begin position="34"/>
        <end position="61"/>
    </location>
</feature>
<feature type="compositionally biased region" description="Low complexity" evidence="1">
    <location>
        <begin position="35"/>
        <end position="49"/>
    </location>
</feature>
<dbReference type="HOGENOM" id="CLU_2923128_0_0_1"/>
<evidence type="ECO:0000313" key="2">
    <source>
        <dbReference type="EMBL" id="KHN93681.1"/>
    </source>
</evidence>
<keyword evidence="3" id="KW-1185">Reference proteome</keyword>
<protein>
    <submittedName>
        <fullName evidence="2">Uncharacterized protein</fullName>
    </submittedName>
</protein>
<dbReference type="GeneID" id="63742915"/>
<dbReference type="AlphaFoldDB" id="A0A0B2WCX5"/>
<proteinExistence type="predicted"/>
<dbReference type="RefSeq" id="XP_040674747.1">
    <property type="nucleotide sequence ID" value="XM_040827257.1"/>
</dbReference>
<sequence>MLPAAASANGSEKLRQSLAIATLAPIRGASLETTSDLANNDNNSCAASDVEVADEDGKDIP</sequence>
<feature type="compositionally biased region" description="Acidic residues" evidence="1">
    <location>
        <begin position="51"/>
        <end position="61"/>
    </location>
</feature>
<accession>A0A0B2WCX5</accession>
<dbReference type="EMBL" id="AZHE01000103">
    <property type="protein sequence ID" value="KHN93681.1"/>
    <property type="molecule type" value="Genomic_DNA"/>
</dbReference>
<organism evidence="2 3">
    <name type="scientific">Metarhizium album (strain ARSEF 1941)</name>
    <dbReference type="NCBI Taxonomy" id="1081103"/>
    <lineage>
        <taxon>Eukaryota</taxon>
        <taxon>Fungi</taxon>
        <taxon>Dikarya</taxon>
        <taxon>Ascomycota</taxon>
        <taxon>Pezizomycotina</taxon>
        <taxon>Sordariomycetes</taxon>
        <taxon>Hypocreomycetidae</taxon>
        <taxon>Hypocreales</taxon>
        <taxon>Clavicipitaceae</taxon>
        <taxon>Metarhizium</taxon>
    </lineage>
</organism>
<comment type="caution">
    <text evidence="2">The sequence shown here is derived from an EMBL/GenBank/DDBJ whole genome shotgun (WGS) entry which is preliminary data.</text>
</comment>
<evidence type="ECO:0000256" key="1">
    <source>
        <dbReference type="SAM" id="MobiDB-lite"/>
    </source>
</evidence>